<reference evidence="1" key="1">
    <citation type="submission" date="2020-01" db="EMBL/GenBank/DDBJ databases">
        <title>Patterns of diversity and host range of bacteriophage communities associated with bean-nodulatin bacteria.</title>
        <authorList>
            <person name="Vann Cauwenberghe J."/>
            <person name="Santamaria R.I."/>
            <person name="Bustos P."/>
            <person name="Juarez S."/>
            <person name="Gonzalez V."/>
        </authorList>
    </citation>
    <scope>NUCLEOTIDE SEQUENCE</scope>
</reference>
<sequence>MSDKAIVHEVCIVWQIMWRFEFISDEGGTASVVVDDPKELWDIYTTRELAEEEAARAKADDEEGGLMFSRYEVQAHTVKDEIGE</sequence>
<evidence type="ECO:0000313" key="1">
    <source>
        <dbReference type="EMBL" id="QIG67728.1"/>
    </source>
</evidence>
<keyword evidence="2" id="KW-1185">Reference proteome</keyword>
<evidence type="ECO:0000313" key="2">
    <source>
        <dbReference type="Proteomes" id="UP000656987"/>
    </source>
</evidence>
<gene>
    <name evidence="1" type="ORF">EVB52_027</name>
</gene>
<dbReference type="EMBL" id="MN988483">
    <property type="protein sequence ID" value="QIG67728.1"/>
    <property type="molecule type" value="Genomic_DNA"/>
</dbReference>
<name>A0A7S5US13_9CAUD</name>
<accession>A0A7S5US13</accession>
<protein>
    <submittedName>
        <fullName evidence="1">Uncharacterized protein</fullName>
    </submittedName>
</protein>
<proteinExistence type="predicted"/>
<organism evidence="1 2">
    <name type="scientific">Rhizobium phage RHph_Y38</name>
    <dbReference type="NCBI Taxonomy" id="2509781"/>
    <lineage>
        <taxon>Viruses</taxon>
        <taxon>Duplodnaviria</taxon>
        <taxon>Heunggongvirae</taxon>
        <taxon>Uroviricota</taxon>
        <taxon>Caudoviricetes</taxon>
        <taxon>Schitoviridae</taxon>
        <taxon>Demetervirinae</taxon>
        <taxon>Acanvirus</taxon>
        <taxon>Acanvirus Y38</taxon>
    </lineage>
</organism>
<dbReference type="Proteomes" id="UP000656987">
    <property type="component" value="Segment"/>
</dbReference>